<sequence length="122" mass="12804">MKGREEGNEVVAICSRVVLFTGEDGDAAMVACGVDACRKLWRSVSGFGVGSRNQESRLSVGVRVKDRGSGSRLGLDIGVGYRGSGFESRESRVRIGGRGRVGGRGRESGSDLSLGITIGIKN</sequence>
<evidence type="ECO:0000313" key="1">
    <source>
        <dbReference type="EMBL" id="MCD7465171.1"/>
    </source>
</evidence>
<name>A0ABS8T290_DATST</name>
<organism evidence="1 2">
    <name type="scientific">Datura stramonium</name>
    <name type="common">Jimsonweed</name>
    <name type="synonym">Common thornapple</name>
    <dbReference type="NCBI Taxonomy" id="4076"/>
    <lineage>
        <taxon>Eukaryota</taxon>
        <taxon>Viridiplantae</taxon>
        <taxon>Streptophyta</taxon>
        <taxon>Embryophyta</taxon>
        <taxon>Tracheophyta</taxon>
        <taxon>Spermatophyta</taxon>
        <taxon>Magnoliopsida</taxon>
        <taxon>eudicotyledons</taxon>
        <taxon>Gunneridae</taxon>
        <taxon>Pentapetalae</taxon>
        <taxon>asterids</taxon>
        <taxon>lamiids</taxon>
        <taxon>Solanales</taxon>
        <taxon>Solanaceae</taxon>
        <taxon>Solanoideae</taxon>
        <taxon>Datureae</taxon>
        <taxon>Datura</taxon>
    </lineage>
</organism>
<evidence type="ECO:0000313" key="2">
    <source>
        <dbReference type="Proteomes" id="UP000823775"/>
    </source>
</evidence>
<comment type="caution">
    <text evidence="1">The sequence shown here is derived from an EMBL/GenBank/DDBJ whole genome shotgun (WGS) entry which is preliminary data.</text>
</comment>
<dbReference type="EMBL" id="JACEIK010001023">
    <property type="protein sequence ID" value="MCD7465171.1"/>
    <property type="molecule type" value="Genomic_DNA"/>
</dbReference>
<proteinExistence type="predicted"/>
<accession>A0ABS8T290</accession>
<reference evidence="1 2" key="1">
    <citation type="journal article" date="2021" name="BMC Genomics">
        <title>Datura genome reveals duplications of psychoactive alkaloid biosynthetic genes and high mutation rate following tissue culture.</title>
        <authorList>
            <person name="Rajewski A."/>
            <person name="Carter-House D."/>
            <person name="Stajich J."/>
            <person name="Litt A."/>
        </authorList>
    </citation>
    <scope>NUCLEOTIDE SEQUENCE [LARGE SCALE GENOMIC DNA]</scope>
    <source>
        <strain evidence="1">AR-01</strain>
    </source>
</reference>
<gene>
    <name evidence="1" type="ORF">HAX54_000730</name>
</gene>
<keyword evidence="2" id="KW-1185">Reference proteome</keyword>
<protein>
    <submittedName>
        <fullName evidence="1">Uncharacterized protein</fullName>
    </submittedName>
</protein>
<dbReference type="Proteomes" id="UP000823775">
    <property type="component" value="Unassembled WGS sequence"/>
</dbReference>